<accession>A0A6B0UQT8</accession>
<organism evidence="1">
    <name type="scientific">Ixodes ricinus</name>
    <name type="common">Common tick</name>
    <name type="synonym">Acarus ricinus</name>
    <dbReference type="NCBI Taxonomy" id="34613"/>
    <lineage>
        <taxon>Eukaryota</taxon>
        <taxon>Metazoa</taxon>
        <taxon>Ecdysozoa</taxon>
        <taxon>Arthropoda</taxon>
        <taxon>Chelicerata</taxon>
        <taxon>Arachnida</taxon>
        <taxon>Acari</taxon>
        <taxon>Parasitiformes</taxon>
        <taxon>Ixodida</taxon>
        <taxon>Ixodoidea</taxon>
        <taxon>Ixodidae</taxon>
        <taxon>Ixodinae</taxon>
        <taxon>Ixodes</taxon>
    </lineage>
</organism>
<name>A0A6B0UQT8_IXORI</name>
<dbReference type="AlphaFoldDB" id="A0A6B0UQT8"/>
<dbReference type="EMBL" id="GIFC01009943">
    <property type="protein sequence ID" value="MXU92026.1"/>
    <property type="molecule type" value="Transcribed_RNA"/>
</dbReference>
<reference evidence="1" key="1">
    <citation type="submission" date="2019-12" db="EMBL/GenBank/DDBJ databases">
        <title>An insight into the sialome of adult female Ixodes ricinus ticks feeding for 6 days.</title>
        <authorList>
            <person name="Perner J."/>
            <person name="Ribeiro J.M.C."/>
        </authorList>
    </citation>
    <scope>NUCLEOTIDE SEQUENCE</scope>
    <source>
        <strain evidence="1">Semi-engorged</strain>
        <tissue evidence="1">Salivary glands</tissue>
    </source>
</reference>
<sequence length="128" mass="14441">MARLWSCFSTCLWRASASGRKYDAKNASCVFLTLSLKMGRSQLRSKSRGPSTPMSFSGMVSSTGPGPIVLMAEPMALSMTALFWELDESRISPIKRNDSFMWEWKSLPRTSKHAAHTKRTWSQTGENW</sequence>
<proteinExistence type="predicted"/>
<protein>
    <submittedName>
        <fullName evidence="1">Putative secreted protein</fullName>
    </submittedName>
</protein>
<evidence type="ECO:0000313" key="1">
    <source>
        <dbReference type="EMBL" id="MXU92026.1"/>
    </source>
</evidence>